<evidence type="ECO:0000259" key="2">
    <source>
        <dbReference type="SMART" id="SM00701"/>
    </source>
</evidence>
<evidence type="ECO:0000313" key="3">
    <source>
        <dbReference type="EMBL" id="MFL8998204.1"/>
    </source>
</evidence>
<protein>
    <submittedName>
        <fullName evidence="3">Peptidoglycan recognition family protein</fullName>
    </submittedName>
</protein>
<name>A0ABW8W0B6_9PSED</name>
<dbReference type="SMART" id="SM00701">
    <property type="entry name" value="PGRP"/>
    <property type="match status" value="1"/>
</dbReference>
<proteinExistence type="inferred from homology"/>
<dbReference type="PANTHER" id="PTHR11022">
    <property type="entry name" value="PEPTIDOGLYCAN RECOGNITION PROTEIN"/>
    <property type="match status" value="1"/>
</dbReference>
<feature type="domain" description="Peptidoglycan recognition protein family" evidence="2">
    <location>
        <begin position="184"/>
        <end position="305"/>
    </location>
</feature>
<dbReference type="InterPro" id="IPR036505">
    <property type="entry name" value="Amidase/PGRP_sf"/>
</dbReference>
<evidence type="ECO:0000313" key="4">
    <source>
        <dbReference type="Proteomes" id="UP001628646"/>
    </source>
</evidence>
<keyword evidence="4" id="KW-1185">Reference proteome</keyword>
<dbReference type="SUPFAM" id="SSF55846">
    <property type="entry name" value="N-acetylmuramoyl-L-alanine amidase-like"/>
    <property type="match status" value="1"/>
</dbReference>
<dbReference type="CDD" id="cd06583">
    <property type="entry name" value="PGRP"/>
    <property type="match status" value="1"/>
</dbReference>
<sequence>MWMRLIHQRDRERQGIGFNQIESPFFAVSRVREALLSRRDEFLGLNDFLLAHGRSRGQLTYDVIERILTTVKDGDWLLVCSDPFSPLSEDTTGNYSRIGVRCRVESWDYPLVASADQRKPPLPKTELVASPLPQERSNMAQQFAIKAKASDVLSDEPATLTAITVNDRAAMRETIIRLARKNGHEFVERSSWGAQEVKGEMVDDWDYSMIALHHAGRSVGCGFGAGQMLAIQSEHQAKFDDIGYHYGIDCMGKVFEGRDIRFKGSSVHNYNTGVIGIVLLENLTTAEEGGDMVSIARQALETMHGNMDQEIPAVQIDALLNLIQALTSVFRVTTLGGHREFPMQAGEGKICPGNIGMDLVRVLRIKTQLMQPPSS</sequence>
<evidence type="ECO:0000256" key="1">
    <source>
        <dbReference type="ARBA" id="ARBA00007553"/>
    </source>
</evidence>
<organism evidence="3 4">
    <name type="scientific">Pseudomonas azerbaijanorientalis</name>
    <dbReference type="NCBI Taxonomy" id="2842350"/>
    <lineage>
        <taxon>Bacteria</taxon>
        <taxon>Pseudomonadati</taxon>
        <taxon>Pseudomonadota</taxon>
        <taxon>Gammaproteobacteria</taxon>
        <taxon>Pseudomonadales</taxon>
        <taxon>Pseudomonadaceae</taxon>
        <taxon>Pseudomonas</taxon>
    </lineage>
</organism>
<dbReference type="Gene3D" id="3.40.80.10">
    <property type="entry name" value="Peptidoglycan recognition protein-like"/>
    <property type="match status" value="1"/>
</dbReference>
<comment type="caution">
    <text evidence="3">The sequence shown here is derived from an EMBL/GenBank/DDBJ whole genome shotgun (WGS) entry which is preliminary data.</text>
</comment>
<dbReference type="Proteomes" id="UP001628646">
    <property type="component" value="Unassembled WGS sequence"/>
</dbReference>
<dbReference type="PANTHER" id="PTHR11022:SF41">
    <property type="entry name" value="PEPTIDOGLYCAN-RECOGNITION PROTEIN LC-RELATED"/>
    <property type="match status" value="1"/>
</dbReference>
<comment type="similarity">
    <text evidence="1">Belongs to the N-acetylmuramoyl-L-alanine amidase 2 family.</text>
</comment>
<accession>A0ABW8W0B6</accession>
<gene>
    <name evidence="3" type="ORF">ACJ8NA_05970</name>
</gene>
<dbReference type="EMBL" id="JBJNUY010000002">
    <property type="protein sequence ID" value="MFL8998204.1"/>
    <property type="molecule type" value="Genomic_DNA"/>
</dbReference>
<reference evidence="3 4" key="1">
    <citation type="submission" date="2024-12" db="EMBL/GenBank/DDBJ databases">
        <title>Pseudomonas species isolated from Lotus nodules promote plant growth.</title>
        <authorList>
            <person name="Yu Y.-H."/>
            <person name="Kurtenbach J."/>
            <person name="Crosbie D."/>
            <person name="Brachmann A."/>
            <person name="Marin M."/>
        </authorList>
    </citation>
    <scope>NUCLEOTIDE SEQUENCE [LARGE SCALE GENOMIC DNA]</scope>
    <source>
        <strain evidence="3 4">PLb11B</strain>
    </source>
</reference>
<dbReference type="RefSeq" id="WP_407801106.1">
    <property type="nucleotide sequence ID" value="NZ_JBJNUX010000010.1"/>
</dbReference>
<dbReference type="InterPro" id="IPR002502">
    <property type="entry name" value="Amidase_domain"/>
</dbReference>
<dbReference type="Pfam" id="PF01510">
    <property type="entry name" value="Amidase_2"/>
    <property type="match status" value="1"/>
</dbReference>
<dbReference type="InterPro" id="IPR006619">
    <property type="entry name" value="PGRP_domain_met/bac"/>
</dbReference>
<dbReference type="InterPro" id="IPR015510">
    <property type="entry name" value="PGRP"/>
</dbReference>